<accession>A0ABN7RHL4</accession>
<evidence type="ECO:0000259" key="15">
    <source>
        <dbReference type="SMART" id="SM00904"/>
    </source>
</evidence>
<evidence type="ECO:0000256" key="1">
    <source>
        <dbReference type="ARBA" id="ARBA00004726"/>
    </source>
</evidence>
<keyword evidence="11" id="KW-0511">Multifunctional enzyme</keyword>
<proteinExistence type="inferred from homology"/>
<evidence type="ECO:0000256" key="13">
    <source>
        <dbReference type="ARBA" id="ARBA00049494"/>
    </source>
</evidence>
<gene>
    <name evidence="16" type="primary">txxe 444-ribF</name>
    <name evidence="16" type="ORF">TXXE_01645</name>
</gene>
<comment type="pathway">
    <text evidence="1 14">Cofactor biosynthesis; FAD biosynthesis; FAD from FMN: step 1/1.</text>
</comment>
<evidence type="ECO:0000256" key="2">
    <source>
        <dbReference type="ARBA" id="ARBA00005201"/>
    </source>
</evidence>
<keyword evidence="7 14" id="KW-0547">Nucleotide-binding</keyword>
<dbReference type="Gene3D" id="3.40.50.620">
    <property type="entry name" value="HUPs"/>
    <property type="match status" value="1"/>
</dbReference>
<evidence type="ECO:0000256" key="8">
    <source>
        <dbReference type="ARBA" id="ARBA00022777"/>
    </source>
</evidence>
<dbReference type="Gene3D" id="2.40.30.30">
    <property type="entry name" value="Riboflavin kinase-like"/>
    <property type="match status" value="1"/>
</dbReference>
<keyword evidence="8 14" id="KW-0418">Kinase</keyword>
<keyword evidence="5 14" id="KW-0808">Transferase</keyword>
<dbReference type="PANTHER" id="PTHR22749:SF6">
    <property type="entry name" value="RIBOFLAVIN KINASE"/>
    <property type="match status" value="1"/>
</dbReference>
<dbReference type="Pfam" id="PF01687">
    <property type="entry name" value="Flavokinase"/>
    <property type="match status" value="1"/>
</dbReference>
<dbReference type="CDD" id="cd02064">
    <property type="entry name" value="FAD_synthetase_N"/>
    <property type="match status" value="1"/>
</dbReference>
<dbReference type="InterPro" id="IPR002606">
    <property type="entry name" value="Riboflavin_kinase_bac"/>
</dbReference>
<evidence type="ECO:0000256" key="4">
    <source>
        <dbReference type="ARBA" id="ARBA00022643"/>
    </source>
</evidence>
<name>A0ABN7RHL4_THEXY</name>
<evidence type="ECO:0000256" key="5">
    <source>
        <dbReference type="ARBA" id="ARBA00022679"/>
    </source>
</evidence>
<dbReference type="PIRSF" id="PIRSF004491">
    <property type="entry name" value="FAD_Synth"/>
    <property type="match status" value="1"/>
</dbReference>
<keyword evidence="10 14" id="KW-0067">ATP-binding</keyword>
<evidence type="ECO:0000313" key="17">
    <source>
        <dbReference type="Proteomes" id="UP000681526"/>
    </source>
</evidence>
<dbReference type="SUPFAM" id="SSF52374">
    <property type="entry name" value="Nucleotidylyl transferase"/>
    <property type="match status" value="1"/>
</dbReference>
<protein>
    <recommendedName>
        <fullName evidence="14">Riboflavin biosynthesis protein</fullName>
    </recommendedName>
    <domain>
        <recommendedName>
            <fullName evidence="14">Riboflavin kinase</fullName>
            <ecNumber evidence="14">2.7.1.26</ecNumber>
        </recommendedName>
        <alternativeName>
            <fullName evidence="14">Flavokinase</fullName>
        </alternativeName>
    </domain>
    <domain>
        <recommendedName>
            <fullName evidence="14">FMN adenylyltransferase</fullName>
            <ecNumber evidence="14">2.7.7.2</ecNumber>
        </recommendedName>
        <alternativeName>
            <fullName evidence="14">FAD pyrophosphorylase</fullName>
        </alternativeName>
        <alternativeName>
            <fullName evidence="14">FAD synthase</fullName>
        </alternativeName>
    </domain>
</protein>
<comment type="pathway">
    <text evidence="2 14">Cofactor biosynthesis; FMN biosynthesis; FMN from riboflavin (ATP route): step 1/1.</text>
</comment>
<dbReference type="SMART" id="SM00904">
    <property type="entry name" value="Flavokinase"/>
    <property type="match status" value="1"/>
</dbReference>
<comment type="catalytic activity">
    <reaction evidence="12 14">
        <text>riboflavin + ATP = FMN + ADP + H(+)</text>
        <dbReference type="Rhea" id="RHEA:14357"/>
        <dbReference type="ChEBI" id="CHEBI:15378"/>
        <dbReference type="ChEBI" id="CHEBI:30616"/>
        <dbReference type="ChEBI" id="CHEBI:57986"/>
        <dbReference type="ChEBI" id="CHEBI:58210"/>
        <dbReference type="ChEBI" id="CHEBI:456216"/>
        <dbReference type="EC" id="2.7.1.26"/>
    </reaction>
</comment>
<dbReference type="InterPro" id="IPR023468">
    <property type="entry name" value="Riboflavin_kinase"/>
</dbReference>
<dbReference type="InterPro" id="IPR023465">
    <property type="entry name" value="Riboflavin_kinase_dom_sf"/>
</dbReference>
<evidence type="ECO:0000256" key="9">
    <source>
        <dbReference type="ARBA" id="ARBA00022827"/>
    </source>
</evidence>
<dbReference type="InterPro" id="IPR015865">
    <property type="entry name" value="Riboflavin_kinase_bac/euk"/>
</dbReference>
<evidence type="ECO:0000256" key="12">
    <source>
        <dbReference type="ARBA" id="ARBA00047880"/>
    </source>
</evidence>
<dbReference type="InterPro" id="IPR014729">
    <property type="entry name" value="Rossmann-like_a/b/a_fold"/>
</dbReference>
<keyword evidence="4 14" id="KW-0288">FMN</keyword>
<dbReference type="GO" id="GO:0008531">
    <property type="term" value="F:riboflavin kinase activity"/>
    <property type="evidence" value="ECO:0007669"/>
    <property type="project" value="UniProtKB-EC"/>
</dbReference>
<dbReference type="NCBIfam" id="NF004160">
    <property type="entry name" value="PRK05627.1-3"/>
    <property type="match status" value="1"/>
</dbReference>
<evidence type="ECO:0000256" key="6">
    <source>
        <dbReference type="ARBA" id="ARBA00022695"/>
    </source>
</evidence>
<dbReference type="SUPFAM" id="SSF82114">
    <property type="entry name" value="Riboflavin kinase-like"/>
    <property type="match status" value="1"/>
</dbReference>
<evidence type="ECO:0000256" key="7">
    <source>
        <dbReference type="ARBA" id="ARBA00022741"/>
    </source>
</evidence>
<keyword evidence="9 14" id="KW-0274">FAD</keyword>
<organism evidence="16 17">
    <name type="scientific">Thermobacillus xylanilyticus</name>
    <dbReference type="NCBI Taxonomy" id="76633"/>
    <lineage>
        <taxon>Bacteria</taxon>
        <taxon>Bacillati</taxon>
        <taxon>Bacillota</taxon>
        <taxon>Bacilli</taxon>
        <taxon>Bacillales</taxon>
        <taxon>Paenibacillaceae</taxon>
        <taxon>Thermobacillus</taxon>
    </lineage>
</organism>
<reference evidence="16 17" key="1">
    <citation type="submission" date="2021-04" db="EMBL/GenBank/DDBJ databases">
        <authorList>
            <person name="Rakotoarivonina H."/>
        </authorList>
    </citation>
    <scope>NUCLEOTIDE SEQUENCE [LARGE SCALE GENOMIC DNA]</scope>
    <source>
        <strain evidence="16 17">XE</strain>
    </source>
</reference>
<evidence type="ECO:0000256" key="11">
    <source>
        <dbReference type="ARBA" id="ARBA00023268"/>
    </source>
</evidence>
<dbReference type="Pfam" id="PF06574">
    <property type="entry name" value="FAD_syn"/>
    <property type="match status" value="1"/>
</dbReference>
<dbReference type="InterPro" id="IPR015864">
    <property type="entry name" value="FAD_synthase"/>
</dbReference>
<dbReference type="EMBL" id="CAJRAY010000006">
    <property type="protein sequence ID" value="CAG5077683.1"/>
    <property type="molecule type" value="Genomic_DNA"/>
</dbReference>
<dbReference type="RefSeq" id="WP_213483209.1">
    <property type="nucleotide sequence ID" value="NZ_CAJRAY010000006.1"/>
</dbReference>
<dbReference type="EC" id="2.7.1.26" evidence="14"/>
<comment type="similarity">
    <text evidence="14">Belongs to the ribF family.</text>
</comment>
<feature type="domain" description="Riboflavin kinase" evidence="15">
    <location>
        <begin position="188"/>
        <end position="314"/>
    </location>
</feature>
<dbReference type="PANTHER" id="PTHR22749">
    <property type="entry name" value="RIBOFLAVIN KINASE/FMN ADENYLYLTRANSFERASE"/>
    <property type="match status" value="1"/>
</dbReference>
<dbReference type="NCBIfam" id="NF004162">
    <property type="entry name" value="PRK05627.1-5"/>
    <property type="match status" value="1"/>
</dbReference>
<evidence type="ECO:0000256" key="10">
    <source>
        <dbReference type="ARBA" id="ARBA00022840"/>
    </source>
</evidence>
<evidence type="ECO:0000256" key="14">
    <source>
        <dbReference type="PIRNR" id="PIRNR004491"/>
    </source>
</evidence>
<comment type="caution">
    <text evidence="16">The sequence shown here is derived from an EMBL/GenBank/DDBJ whole genome shotgun (WGS) entry which is preliminary data.</text>
</comment>
<keyword evidence="3 14" id="KW-0285">Flavoprotein</keyword>
<dbReference type="Proteomes" id="UP000681526">
    <property type="component" value="Unassembled WGS sequence"/>
</dbReference>
<keyword evidence="17" id="KW-1185">Reference proteome</keyword>
<comment type="catalytic activity">
    <reaction evidence="13 14">
        <text>FMN + ATP + H(+) = FAD + diphosphate</text>
        <dbReference type="Rhea" id="RHEA:17237"/>
        <dbReference type="ChEBI" id="CHEBI:15378"/>
        <dbReference type="ChEBI" id="CHEBI:30616"/>
        <dbReference type="ChEBI" id="CHEBI:33019"/>
        <dbReference type="ChEBI" id="CHEBI:57692"/>
        <dbReference type="ChEBI" id="CHEBI:58210"/>
        <dbReference type="EC" id="2.7.7.2"/>
    </reaction>
</comment>
<dbReference type="NCBIfam" id="TIGR00083">
    <property type="entry name" value="ribF"/>
    <property type="match status" value="1"/>
</dbReference>
<sequence length="318" mass="34274">MITITLRYPSDEPGAPEDRLPKTMAIGYFDGVHPGHQAVIRKAVELARSAGKQASVMTFDPHPRAFFGHGEAYAASLTPLPEKIRLLGELGVDIVYVAVFDHEFSSLEPETFVRELLIERLNVSDAVVGFDFTFGRGGAGNPAVLAELGAPDLAVHTVEPVAAAGAKVSSSRIREALELGDVALAAGLLRRPYRISGAVVHGAARGRTIGFPTANIEPDGRYVLPRLGVYAVNVRRGDASYPAVMNVGVAPTFYGTGGTPKLEAHLLDFSGDLYGERLDVDFVAFIRPELRFDGVAELIAQIREDAEQARRLLAFVRQ</sequence>
<evidence type="ECO:0000313" key="16">
    <source>
        <dbReference type="EMBL" id="CAG5077683.1"/>
    </source>
</evidence>
<dbReference type="EC" id="2.7.7.2" evidence="14"/>
<keyword evidence="6 14" id="KW-0548">Nucleotidyltransferase</keyword>
<evidence type="ECO:0000256" key="3">
    <source>
        <dbReference type="ARBA" id="ARBA00022630"/>
    </source>
</evidence>